<keyword evidence="3" id="KW-1185">Reference proteome</keyword>
<proteinExistence type="predicted"/>
<gene>
    <name evidence="2" type="ORF">Fcan01_19130</name>
</gene>
<feature type="transmembrane region" description="Helical" evidence="1">
    <location>
        <begin position="50"/>
        <end position="74"/>
    </location>
</feature>
<feature type="non-terminal residue" evidence="2">
    <location>
        <position position="235"/>
    </location>
</feature>
<protein>
    <submittedName>
        <fullName evidence="2">Uncharacterized protein</fullName>
    </submittedName>
</protein>
<feature type="transmembrane region" description="Helical" evidence="1">
    <location>
        <begin position="170"/>
        <end position="191"/>
    </location>
</feature>
<evidence type="ECO:0000313" key="3">
    <source>
        <dbReference type="Proteomes" id="UP000198287"/>
    </source>
</evidence>
<dbReference type="EMBL" id="LNIX01000016">
    <property type="protein sequence ID" value="OXA45960.1"/>
    <property type="molecule type" value="Genomic_DNA"/>
</dbReference>
<keyword evidence="1" id="KW-0812">Transmembrane</keyword>
<evidence type="ECO:0000256" key="1">
    <source>
        <dbReference type="SAM" id="Phobius"/>
    </source>
</evidence>
<keyword evidence="1" id="KW-1133">Transmembrane helix</keyword>
<accession>A0A226DLF7</accession>
<feature type="transmembrane region" description="Helical" evidence="1">
    <location>
        <begin position="89"/>
        <end position="110"/>
    </location>
</feature>
<sequence length="235" mass="26994">MPTPLIWKVLNSNFLSNRYLSKMPITFEYNYVSQHKFHFEKVSKSNYRKLLLWIFNVYFLPTIVTMGCCGYVIGRHASHPVPNVTTVHVLIYLIITPALFLTAAISKFVIYNGEIATVRLNCLMKVFDEIDHLNSNMHGRSRKIIKHSIWKSSNGELDYFVRLLNVGLPVLFYSIFPMSAFTSLLVIQQMLSVAVGVDEKASKAVKKWMVGLNTANLSGTEKKCWHRKFKALRTI</sequence>
<name>A0A226DLF7_FOLCA</name>
<dbReference type="Proteomes" id="UP000198287">
    <property type="component" value="Unassembled WGS sequence"/>
</dbReference>
<keyword evidence="1" id="KW-0472">Membrane</keyword>
<evidence type="ECO:0000313" key="2">
    <source>
        <dbReference type="EMBL" id="OXA45960.1"/>
    </source>
</evidence>
<organism evidence="2 3">
    <name type="scientific">Folsomia candida</name>
    <name type="common">Springtail</name>
    <dbReference type="NCBI Taxonomy" id="158441"/>
    <lineage>
        <taxon>Eukaryota</taxon>
        <taxon>Metazoa</taxon>
        <taxon>Ecdysozoa</taxon>
        <taxon>Arthropoda</taxon>
        <taxon>Hexapoda</taxon>
        <taxon>Collembola</taxon>
        <taxon>Entomobryomorpha</taxon>
        <taxon>Isotomoidea</taxon>
        <taxon>Isotomidae</taxon>
        <taxon>Proisotominae</taxon>
        <taxon>Folsomia</taxon>
    </lineage>
</organism>
<comment type="caution">
    <text evidence="2">The sequence shown here is derived from an EMBL/GenBank/DDBJ whole genome shotgun (WGS) entry which is preliminary data.</text>
</comment>
<reference evidence="2 3" key="1">
    <citation type="submission" date="2015-12" db="EMBL/GenBank/DDBJ databases">
        <title>The genome of Folsomia candida.</title>
        <authorList>
            <person name="Faddeeva A."/>
            <person name="Derks M.F."/>
            <person name="Anvar Y."/>
            <person name="Smit S."/>
            <person name="Van Straalen N."/>
            <person name="Roelofs D."/>
        </authorList>
    </citation>
    <scope>NUCLEOTIDE SEQUENCE [LARGE SCALE GENOMIC DNA]</scope>
    <source>
        <strain evidence="2 3">VU population</strain>
        <tissue evidence="2">Whole body</tissue>
    </source>
</reference>
<dbReference type="AlphaFoldDB" id="A0A226DLF7"/>